<keyword evidence="2" id="KW-0808">Transferase</keyword>
<evidence type="ECO:0000259" key="1">
    <source>
        <dbReference type="Pfam" id="PF14206"/>
    </source>
</evidence>
<feature type="domain" description="Cysteine-rich CPCC" evidence="1">
    <location>
        <begin position="3"/>
        <end position="73"/>
    </location>
</feature>
<dbReference type="GO" id="GO:0016740">
    <property type="term" value="F:transferase activity"/>
    <property type="evidence" value="ECO:0007669"/>
    <property type="project" value="UniProtKB-KW"/>
</dbReference>
<proteinExistence type="predicted"/>
<reference evidence="2" key="1">
    <citation type="journal article" date="2018" name="Genome Biol.">
        <title>SKESA: strategic k-mer extension for scrupulous assemblies.</title>
        <authorList>
            <person name="Souvorov A."/>
            <person name="Agarwala R."/>
            <person name="Lipman D.J."/>
        </authorList>
    </citation>
    <scope>NUCLEOTIDE SEQUENCE</scope>
    <source>
        <strain evidence="2">SFBRL218_S4</strain>
    </source>
</reference>
<dbReference type="EMBL" id="DABXZF010000014">
    <property type="protein sequence ID" value="HAO5922447.1"/>
    <property type="molecule type" value="Genomic_DNA"/>
</dbReference>
<accession>A0A8H9MRI0</accession>
<sequence length="80" mass="9414">MKQCPVCENYTIETNYDICEVCYWEYDVVAQEYPDEIIGANNISLKQAKINYAKFCAVEEKYITLVRKPRQDELPKRLNG</sequence>
<dbReference type="InterPro" id="IPR025983">
    <property type="entry name" value="Cys_rich_CPCC"/>
</dbReference>
<protein>
    <submittedName>
        <fullName evidence="2">Glycosyltransferase</fullName>
    </submittedName>
</protein>
<dbReference type="Pfam" id="PF14206">
    <property type="entry name" value="Cys_rich_CPCC"/>
    <property type="match status" value="1"/>
</dbReference>
<dbReference type="AlphaFoldDB" id="A0A8H9MRI0"/>
<organism evidence="2">
    <name type="scientific">Listeria monocytogenes</name>
    <dbReference type="NCBI Taxonomy" id="1639"/>
    <lineage>
        <taxon>Bacteria</taxon>
        <taxon>Bacillati</taxon>
        <taxon>Bacillota</taxon>
        <taxon>Bacilli</taxon>
        <taxon>Bacillales</taxon>
        <taxon>Listeriaceae</taxon>
        <taxon>Listeria</taxon>
    </lineage>
</organism>
<comment type="caution">
    <text evidence="2">The sequence shown here is derived from an EMBL/GenBank/DDBJ whole genome shotgun (WGS) entry which is preliminary data.</text>
</comment>
<evidence type="ECO:0000313" key="2">
    <source>
        <dbReference type="EMBL" id="HAO5922447.1"/>
    </source>
</evidence>
<name>A0A8H9MRI0_LISMN</name>
<gene>
    <name evidence="2" type="ORF">IP987_001636</name>
</gene>
<dbReference type="Proteomes" id="UP000853596">
    <property type="component" value="Unassembled WGS sequence"/>
</dbReference>
<reference evidence="2" key="2">
    <citation type="submission" date="2020-10" db="EMBL/GenBank/DDBJ databases">
        <authorList>
            <consortium name="NCBI Pathogen Detection Project"/>
        </authorList>
    </citation>
    <scope>NUCLEOTIDE SEQUENCE</scope>
    <source>
        <strain evidence="2">SFBRL218_S4</strain>
    </source>
</reference>